<dbReference type="EMBL" id="KN819401">
    <property type="protein sequence ID" value="KIJ10626.1"/>
    <property type="molecule type" value="Genomic_DNA"/>
</dbReference>
<dbReference type="HOGENOM" id="CLU_102301_4_1_1"/>
<accession>A0A0C9TTV1</accession>
<protein>
    <recommendedName>
        <fullName evidence="1">GAG-pre-integrase domain-containing protein</fullName>
    </recommendedName>
</protein>
<sequence>MWHRKFGHIGVKGLKCLLTEELVDGFTVDEHSPSFDCNACIQVKQERSPYPKHMLTRSEHPGKLTHTDVWGPARVTTMSGVRYYVSFVNNHTH</sequence>
<dbReference type="PANTHER" id="PTHR42648">
    <property type="entry name" value="TRANSPOSASE, PUTATIVE-RELATED"/>
    <property type="match status" value="1"/>
</dbReference>
<dbReference type="Proteomes" id="UP000053647">
    <property type="component" value="Unassembled WGS sequence"/>
</dbReference>
<dbReference type="PANTHER" id="PTHR42648:SF28">
    <property type="entry name" value="TRANSPOSON-ENCODED PROTEIN WITH RIBONUCLEASE H-LIKE AND RETROVIRUS ZINC FINGER-LIKE DOMAINS"/>
    <property type="match status" value="1"/>
</dbReference>
<dbReference type="InterPro" id="IPR039537">
    <property type="entry name" value="Retrotran_Ty1/copia-like"/>
</dbReference>
<evidence type="ECO:0000259" key="1">
    <source>
        <dbReference type="Pfam" id="PF13976"/>
    </source>
</evidence>
<dbReference type="AlphaFoldDB" id="A0A0C9TTV1"/>
<feature type="domain" description="GAG-pre-integrase" evidence="1">
    <location>
        <begin position="1"/>
        <end position="45"/>
    </location>
</feature>
<dbReference type="Pfam" id="PF13976">
    <property type="entry name" value="gag_pre-integrs"/>
    <property type="match status" value="1"/>
</dbReference>
<dbReference type="InterPro" id="IPR025724">
    <property type="entry name" value="GAG-pre-integrase_dom"/>
</dbReference>
<reference evidence="3" key="2">
    <citation type="submission" date="2015-01" db="EMBL/GenBank/DDBJ databases">
        <title>Evolutionary Origins and Diversification of the Mycorrhizal Mutualists.</title>
        <authorList>
            <consortium name="DOE Joint Genome Institute"/>
            <consortium name="Mycorrhizal Genomics Consortium"/>
            <person name="Kohler A."/>
            <person name="Kuo A."/>
            <person name="Nagy L.G."/>
            <person name="Floudas D."/>
            <person name="Copeland A."/>
            <person name="Barry K.W."/>
            <person name="Cichocki N."/>
            <person name="Veneault-Fourrey C."/>
            <person name="LaButti K."/>
            <person name="Lindquist E.A."/>
            <person name="Lipzen A."/>
            <person name="Lundell T."/>
            <person name="Morin E."/>
            <person name="Murat C."/>
            <person name="Riley R."/>
            <person name="Ohm R."/>
            <person name="Sun H."/>
            <person name="Tunlid A."/>
            <person name="Henrissat B."/>
            <person name="Grigoriev I.V."/>
            <person name="Hibbett D.S."/>
            <person name="Martin F."/>
        </authorList>
    </citation>
    <scope>NUCLEOTIDE SEQUENCE [LARGE SCALE GENOMIC DNA]</scope>
    <source>
        <strain evidence="3">ATCC 200175</strain>
    </source>
</reference>
<keyword evidence="3" id="KW-1185">Reference proteome</keyword>
<name>A0A0C9TTV1_PAXIN</name>
<reference evidence="2 3" key="1">
    <citation type="submission" date="2014-06" db="EMBL/GenBank/DDBJ databases">
        <authorList>
            <consortium name="DOE Joint Genome Institute"/>
            <person name="Kuo A."/>
            <person name="Kohler A."/>
            <person name="Nagy L.G."/>
            <person name="Floudas D."/>
            <person name="Copeland A."/>
            <person name="Barry K.W."/>
            <person name="Cichocki N."/>
            <person name="Veneault-Fourrey C."/>
            <person name="LaButti K."/>
            <person name="Lindquist E.A."/>
            <person name="Lipzen A."/>
            <person name="Lundell T."/>
            <person name="Morin E."/>
            <person name="Murat C."/>
            <person name="Sun H."/>
            <person name="Tunlid A."/>
            <person name="Henrissat B."/>
            <person name="Grigoriev I.V."/>
            <person name="Hibbett D.S."/>
            <person name="Martin F."/>
            <person name="Nordberg H.P."/>
            <person name="Cantor M.N."/>
            <person name="Hua S.X."/>
        </authorList>
    </citation>
    <scope>NUCLEOTIDE SEQUENCE [LARGE SCALE GENOMIC DNA]</scope>
    <source>
        <strain evidence="2 3">ATCC 200175</strain>
    </source>
</reference>
<evidence type="ECO:0000313" key="2">
    <source>
        <dbReference type="EMBL" id="KIJ10626.1"/>
    </source>
</evidence>
<dbReference type="OrthoDB" id="7691805at2759"/>
<gene>
    <name evidence="2" type="ORF">PAXINDRAFT_85743</name>
</gene>
<organism evidence="2 3">
    <name type="scientific">Paxillus involutus ATCC 200175</name>
    <dbReference type="NCBI Taxonomy" id="664439"/>
    <lineage>
        <taxon>Eukaryota</taxon>
        <taxon>Fungi</taxon>
        <taxon>Dikarya</taxon>
        <taxon>Basidiomycota</taxon>
        <taxon>Agaricomycotina</taxon>
        <taxon>Agaricomycetes</taxon>
        <taxon>Agaricomycetidae</taxon>
        <taxon>Boletales</taxon>
        <taxon>Paxilineae</taxon>
        <taxon>Paxillaceae</taxon>
        <taxon>Paxillus</taxon>
    </lineage>
</organism>
<evidence type="ECO:0000313" key="3">
    <source>
        <dbReference type="Proteomes" id="UP000053647"/>
    </source>
</evidence>
<proteinExistence type="predicted"/>